<sequence length="152" mass="17723">MKFTLLALSYFAISLLCDSQPKIKNTNKIVLTSNKVNTNWIGTWRFEDTGVEYVLKIDEKYRGMNLCKYTAIGIQTWYELECQGYDKGDSFELYFRSVNDGSFMIADKINLNKPALTLKLRNGKVITYWNQLFNNYEGNHSGRVCFRKVNQK</sequence>
<gene>
    <name evidence="1" type="ORF">SAMN06269250_0158</name>
</gene>
<dbReference type="InterPro" id="IPR046033">
    <property type="entry name" value="DUF5991"/>
</dbReference>
<dbReference type="Pfam" id="PF19453">
    <property type="entry name" value="DUF5991"/>
    <property type="match status" value="1"/>
</dbReference>
<keyword evidence="2" id="KW-1185">Reference proteome</keyword>
<dbReference type="AlphaFoldDB" id="A0A286GW41"/>
<reference evidence="2" key="1">
    <citation type="submission" date="2017-09" db="EMBL/GenBank/DDBJ databases">
        <authorList>
            <person name="Varghese N."/>
            <person name="Submissions S."/>
        </authorList>
    </citation>
    <scope>NUCLEOTIDE SEQUENCE [LARGE SCALE GENOMIC DNA]</scope>
    <source>
        <strain evidence="2">DSM 29961</strain>
    </source>
</reference>
<dbReference type="Proteomes" id="UP000219452">
    <property type="component" value="Unassembled WGS sequence"/>
</dbReference>
<evidence type="ECO:0000313" key="2">
    <source>
        <dbReference type="Proteomes" id="UP000219452"/>
    </source>
</evidence>
<dbReference type="OrthoDB" id="958723at2"/>
<evidence type="ECO:0000313" key="1">
    <source>
        <dbReference type="EMBL" id="SOD99777.1"/>
    </source>
</evidence>
<dbReference type="EMBL" id="OCNH01000010">
    <property type="protein sequence ID" value="SOD99777.1"/>
    <property type="molecule type" value="Genomic_DNA"/>
</dbReference>
<organism evidence="1 2">
    <name type="scientific">Spirosoma fluviale</name>
    <dbReference type="NCBI Taxonomy" id="1597977"/>
    <lineage>
        <taxon>Bacteria</taxon>
        <taxon>Pseudomonadati</taxon>
        <taxon>Bacteroidota</taxon>
        <taxon>Cytophagia</taxon>
        <taxon>Cytophagales</taxon>
        <taxon>Cytophagaceae</taxon>
        <taxon>Spirosoma</taxon>
    </lineage>
</organism>
<accession>A0A286GW41</accession>
<dbReference type="RefSeq" id="WP_097132168.1">
    <property type="nucleotide sequence ID" value="NZ_OCNH01000010.1"/>
</dbReference>
<proteinExistence type="predicted"/>
<name>A0A286GW41_9BACT</name>
<protein>
    <submittedName>
        <fullName evidence="1">Uncharacterized protein</fullName>
    </submittedName>
</protein>